<dbReference type="PROSITE" id="PS00629">
    <property type="entry name" value="IMP_1"/>
    <property type="match status" value="1"/>
</dbReference>
<evidence type="ECO:0000256" key="2">
    <source>
        <dbReference type="ARBA" id="ARBA00022801"/>
    </source>
</evidence>
<accession>A0ABW5T8U4</accession>
<dbReference type="PANTHER" id="PTHR20854:SF4">
    <property type="entry name" value="INOSITOL-1-MONOPHOSPHATASE-RELATED"/>
    <property type="match status" value="1"/>
</dbReference>
<reference evidence="5" key="1">
    <citation type="journal article" date="2019" name="Int. J. Syst. Evol. Microbiol.">
        <title>The Global Catalogue of Microorganisms (GCM) 10K type strain sequencing project: providing services to taxonomists for standard genome sequencing and annotation.</title>
        <authorList>
            <consortium name="The Broad Institute Genomics Platform"/>
            <consortium name="The Broad Institute Genome Sequencing Center for Infectious Disease"/>
            <person name="Wu L."/>
            <person name="Ma J."/>
        </authorList>
    </citation>
    <scope>NUCLEOTIDE SEQUENCE [LARGE SCALE GENOMIC DNA]</scope>
    <source>
        <strain evidence="5">KCTC 42398</strain>
    </source>
</reference>
<dbReference type="PANTHER" id="PTHR20854">
    <property type="entry name" value="INOSITOL MONOPHOSPHATASE"/>
    <property type="match status" value="1"/>
</dbReference>
<keyword evidence="3" id="KW-0460">Magnesium</keyword>
<sequence>MDLQYLANIAIEAALSAGKIIQKYMNDDIVVETKEGGSTYASQVVTKVDRECESTILSHLNATCKAFDIGLLSEETKDDGSRFKKEYFWCIDPMDGTLAFINKRPGFSVSIALISKDGTPIIGVIFDPSSETLYHAIKRKGAYKNQKPWAIKNTNDYLTYATDKKLKDTPRADEIQNILNTHQTNLGLKRIKETSGKGAVMCAISVLENGPACFLKLPKKDIGGGSTWDYAASVCIYRELGLPATSFNGEQLDLNKRDGTFMNREGVYYSNLNTE</sequence>
<dbReference type="InterPro" id="IPR000760">
    <property type="entry name" value="Inositol_monophosphatase-like"/>
</dbReference>
<name>A0ABW5T8U4_9FLAO</name>
<dbReference type="Proteomes" id="UP001597476">
    <property type="component" value="Unassembled WGS sequence"/>
</dbReference>
<proteinExistence type="predicted"/>
<dbReference type="InterPro" id="IPR020583">
    <property type="entry name" value="Inositol_monoP_metal-BS"/>
</dbReference>
<protein>
    <submittedName>
        <fullName evidence="4">3'(2'),5'-bisphosphate nucleotidase CysQ</fullName>
    </submittedName>
</protein>
<dbReference type="Gene3D" id="3.30.540.10">
    <property type="entry name" value="Fructose-1,6-Bisphosphatase, subunit A, domain 1"/>
    <property type="match status" value="1"/>
</dbReference>
<keyword evidence="5" id="KW-1185">Reference proteome</keyword>
<evidence type="ECO:0000313" key="5">
    <source>
        <dbReference type="Proteomes" id="UP001597476"/>
    </source>
</evidence>
<comment type="caution">
    <text evidence="4">The sequence shown here is derived from an EMBL/GenBank/DDBJ whole genome shotgun (WGS) entry which is preliminary data.</text>
</comment>
<organism evidence="4 5">
    <name type="scientific">Hyunsoonleella rubra</name>
    <dbReference type="NCBI Taxonomy" id="1737062"/>
    <lineage>
        <taxon>Bacteria</taxon>
        <taxon>Pseudomonadati</taxon>
        <taxon>Bacteroidota</taxon>
        <taxon>Flavobacteriia</taxon>
        <taxon>Flavobacteriales</taxon>
        <taxon>Flavobacteriaceae</taxon>
    </lineage>
</organism>
<keyword evidence="2" id="KW-0378">Hydrolase</keyword>
<keyword evidence="1" id="KW-0479">Metal-binding</keyword>
<evidence type="ECO:0000256" key="3">
    <source>
        <dbReference type="ARBA" id="ARBA00022842"/>
    </source>
</evidence>
<dbReference type="RefSeq" id="WP_380289960.1">
    <property type="nucleotide sequence ID" value="NZ_JBHULY010000011.1"/>
</dbReference>
<dbReference type="PRINTS" id="PR00377">
    <property type="entry name" value="IMPHPHTASES"/>
</dbReference>
<dbReference type="SUPFAM" id="SSF56655">
    <property type="entry name" value="Carbohydrate phosphatase"/>
    <property type="match status" value="1"/>
</dbReference>
<dbReference type="Gene3D" id="3.40.190.80">
    <property type="match status" value="1"/>
</dbReference>
<gene>
    <name evidence="4" type="ORF">ACFSR8_05755</name>
</gene>
<evidence type="ECO:0000313" key="4">
    <source>
        <dbReference type="EMBL" id="MFD2725711.1"/>
    </source>
</evidence>
<dbReference type="EMBL" id="JBHULY010000011">
    <property type="protein sequence ID" value="MFD2725711.1"/>
    <property type="molecule type" value="Genomic_DNA"/>
</dbReference>
<evidence type="ECO:0000256" key="1">
    <source>
        <dbReference type="ARBA" id="ARBA00022723"/>
    </source>
</evidence>
<dbReference type="Pfam" id="PF00459">
    <property type="entry name" value="Inositol_P"/>
    <property type="match status" value="1"/>
</dbReference>